<evidence type="ECO:0000313" key="1">
    <source>
        <dbReference type="EMBL" id="GAA4464273.1"/>
    </source>
</evidence>
<proteinExistence type="predicted"/>
<dbReference type="Proteomes" id="UP001501175">
    <property type="component" value="Unassembled WGS sequence"/>
</dbReference>
<dbReference type="InterPro" id="IPR036086">
    <property type="entry name" value="ParB/Sulfiredoxin_sf"/>
</dbReference>
<sequence length="201" mass="23285">MIKISPKLAHLPTIDICEVDDFQGELKDLSEKNYKKLRRSLEKYGVTFPVFVWLNPDTGRYMMFDGHQRRRFFQEEYPFGFEYPYLEIEAHNEQEAAEKLMLFNSQYGSITKDGYDEFVARYNISDGFVRELTTLDNLIDFSPSSFSAIGADEQESSDDPGLSDAGEVTYRVEVICLNEREQQALYEQLTGDGYQCKILTL</sequence>
<name>A0ABP8NF19_9BACT</name>
<protein>
    <recommendedName>
        <fullName evidence="3">ParB/Sulfiredoxin domain-containing protein</fullName>
    </recommendedName>
</protein>
<dbReference type="SUPFAM" id="SSF110849">
    <property type="entry name" value="ParB/Sulfiredoxin"/>
    <property type="match status" value="1"/>
</dbReference>
<dbReference type="Gene3D" id="3.90.1530.10">
    <property type="entry name" value="Conserved hypothetical protein from pyrococcus furiosus pfu- 392566-001, ParB domain"/>
    <property type="match status" value="1"/>
</dbReference>
<organism evidence="1 2">
    <name type="scientific">Nibrella saemangeumensis</name>
    <dbReference type="NCBI Taxonomy" id="1084526"/>
    <lineage>
        <taxon>Bacteria</taxon>
        <taxon>Pseudomonadati</taxon>
        <taxon>Bacteroidota</taxon>
        <taxon>Cytophagia</taxon>
        <taxon>Cytophagales</taxon>
        <taxon>Spirosomataceae</taxon>
        <taxon>Nibrella</taxon>
    </lineage>
</organism>
<accession>A0ABP8NF19</accession>
<dbReference type="RefSeq" id="WP_345247003.1">
    <property type="nucleotide sequence ID" value="NZ_BAABHD010000076.1"/>
</dbReference>
<comment type="caution">
    <text evidence="1">The sequence shown here is derived from an EMBL/GenBank/DDBJ whole genome shotgun (WGS) entry which is preliminary data.</text>
</comment>
<keyword evidence="2" id="KW-1185">Reference proteome</keyword>
<gene>
    <name evidence="1" type="ORF">GCM10023189_43320</name>
</gene>
<dbReference type="EMBL" id="BAABHD010000076">
    <property type="protein sequence ID" value="GAA4464273.1"/>
    <property type="molecule type" value="Genomic_DNA"/>
</dbReference>
<evidence type="ECO:0008006" key="3">
    <source>
        <dbReference type="Google" id="ProtNLM"/>
    </source>
</evidence>
<evidence type="ECO:0000313" key="2">
    <source>
        <dbReference type="Proteomes" id="UP001501175"/>
    </source>
</evidence>
<reference evidence="2" key="1">
    <citation type="journal article" date="2019" name="Int. J. Syst. Evol. Microbiol.">
        <title>The Global Catalogue of Microorganisms (GCM) 10K type strain sequencing project: providing services to taxonomists for standard genome sequencing and annotation.</title>
        <authorList>
            <consortium name="The Broad Institute Genomics Platform"/>
            <consortium name="The Broad Institute Genome Sequencing Center for Infectious Disease"/>
            <person name="Wu L."/>
            <person name="Ma J."/>
        </authorList>
    </citation>
    <scope>NUCLEOTIDE SEQUENCE [LARGE SCALE GENOMIC DNA]</scope>
    <source>
        <strain evidence="2">JCM 17927</strain>
    </source>
</reference>